<protein>
    <submittedName>
        <fullName evidence="2">Uncharacterized protein</fullName>
    </submittedName>
</protein>
<reference evidence="2 3" key="1">
    <citation type="submission" date="2022-05" db="EMBL/GenBank/DDBJ databases">
        <title>A multi-omics perspective on studying reproductive biology in Daphnia sinensis.</title>
        <authorList>
            <person name="Jia J."/>
        </authorList>
    </citation>
    <scope>NUCLEOTIDE SEQUENCE [LARGE SCALE GENOMIC DNA]</scope>
    <source>
        <strain evidence="2 3">WSL</strain>
    </source>
</reference>
<gene>
    <name evidence="2" type="ORF">GHT06_021096</name>
</gene>
<accession>A0AAD5PNF5</accession>
<name>A0AAD5PNF5_9CRUS</name>
<dbReference type="AlphaFoldDB" id="A0AAD5PNF5"/>
<comment type="caution">
    <text evidence="2">The sequence shown here is derived from an EMBL/GenBank/DDBJ whole genome shotgun (WGS) entry which is preliminary data.</text>
</comment>
<organism evidence="2 3">
    <name type="scientific">Daphnia sinensis</name>
    <dbReference type="NCBI Taxonomy" id="1820382"/>
    <lineage>
        <taxon>Eukaryota</taxon>
        <taxon>Metazoa</taxon>
        <taxon>Ecdysozoa</taxon>
        <taxon>Arthropoda</taxon>
        <taxon>Crustacea</taxon>
        <taxon>Branchiopoda</taxon>
        <taxon>Diplostraca</taxon>
        <taxon>Cladocera</taxon>
        <taxon>Anomopoda</taxon>
        <taxon>Daphniidae</taxon>
        <taxon>Daphnia</taxon>
        <taxon>Daphnia similis group</taxon>
    </lineage>
</organism>
<keyword evidence="3" id="KW-1185">Reference proteome</keyword>
<proteinExistence type="predicted"/>
<evidence type="ECO:0000256" key="1">
    <source>
        <dbReference type="SAM" id="MobiDB-lite"/>
    </source>
</evidence>
<sequence length="98" mass="10113">MLLPQSSASQTDTYPVISCRGQCVESSILALGTPAALLGMMSAGFAQRTSTVNRPGSRVGTASHKRNRGASVAGGLCRGGRHGAPDQESLGRNRKATE</sequence>
<evidence type="ECO:0000313" key="2">
    <source>
        <dbReference type="EMBL" id="KAI9553202.1"/>
    </source>
</evidence>
<feature type="region of interest" description="Disordered" evidence="1">
    <location>
        <begin position="49"/>
        <end position="98"/>
    </location>
</feature>
<dbReference type="Proteomes" id="UP000820818">
    <property type="component" value="Linkage Group LG9"/>
</dbReference>
<feature type="compositionally biased region" description="Basic and acidic residues" evidence="1">
    <location>
        <begin position="83"/>
        <end position="98"/>
    </location>
</feature>
<evidence type="ECO:0000313" key="3">
    <source>
        <dbReference type="Proteomes" id="UP000820818"/>
    </source>
</evidence>
<dbReference type="EMBL" id="WJBH02000009">
    <property type="protein sequence ID" value="KAI9553202.1"/>
    <property type="molecule type" value="Genomic_DNA"/>
</dbReference>